<accession>A0ABU5EZ90</accession>
<dbReference type="Proteomes" id="UP001272242">
    <property type="component" value="Unassembled WGS sequence"/>
</dbReference>
<sequence>MRFLLLGCALAFVCSTVRGDDEAAKKELKALEGTWTVVAAEHDGDPLERVVGGEMVIKENNFHVKTKNGTELKGDLVLNPTKKPKHIDYVHQDGPLKDKKWEGIYELKGDTLKICYAEADSEKERPTEFKTLKNSKLLYLELQREKK</sequence>
<keyword evidence="2" id="KW-1185">Reference proteome</keyword>
<gene>
    <name evidence="1" type="ORF">R5W23_001878</name>
</gene>
<dbReference type="EMBL" id="JAXBLV010000181">
    <property type="protein sequence ID" value="MDY3560632.1"/>
    <property type="molecule type" value="Genomic_DNA"/>
</dbReference>
<reference evidence="2" key="1">
    <citation type="journal article" date="2023" name="Mar. Drugs">
        <title>Gemmata algarum, a Novel Planctomycete Isolated from an Algal Mat, Displays Antimicrobial Activity.</title>
        <authorList>
            <person name="Kumar G."/>
            <person name="Kallscheuer N."/>
            <person name="Kashif M."/>
            <person name="Ahamad S."/>
            <person name="Jagadeeshwari U."/>
            <person name="Pannikurungottu S."/>
            <person name="Haufschild T."/>
            <person name="Kabuu M."/>
            <person name="Sasikala C."/>
            <person name="Jogler C."/>
            <person name="Ramana C."/>
        </authorList>
    </citation>
    <scope>NUCLEOTIDE SEQUENCE [LARGE SCALE GENOMIC DNA]</scope>
    <source>
        <strain evidence="2">JC673</strain>
    </source>
</reference>
<dbReference type="NCBIfam" id="TIGR03067">
    <property type="entry name" value="Planc_TIGR03067"/>
    <property type="match status" value="1"/>
</dbReference>
<evidence type="ECO:0000313" key="2">
    <source>
        <dbReference type="Proteomes" id="UP001272242"/>
    </source>
</evidence>
<comment type="caution">
    <text evidence="1">The sequence shown here is derived from an EMBL/GenBank/DDBJ whole genome shotgun (WGS) entry which is preliminary data.</text>
</comment>
<dbReference type="RefSeq" id="WP_320687175.1">
    <property type="nucleotide sequence ID" value="NZ_JAXBLV010000181.1"/>
</dbReference>
<dbReference type="InterPro" id="IPR017504">
    <property type="entry name" value="CHP03067_Planctomycetes"/>
</dbReference>
<evidence type="ECO:0000313" key="1">
    <source>
        <dbReference type="EMBL" id="MDY3560632.1"/>
    </source>
</evidence>
<name>A0ABU5EZ90_9BACT</name>
<protein>
    <submittedName>
        <fullName evidence="1">TIGR03067 domain-containing protein</fullName>
    </submittedName>
</protein>
<proteinExistence type="predicted"/>
<organism evidence="1 2">
    <name type="scientific">Gemmata algarum</name>
    <dbReference type="NCBI Taxonomy" id="2975278"/>
    <lineage>
        <taxon>Bacteria</taxon>
        <taxon>Pseudomonadati</taxon>
        <taxon>Planctomycetota</taxon>
        <taxon>Planctomycetia</taxon>
        <taxon>Gemmatales</taxon>
        <taxon>Gemmataceae</taxon>
        <taxon>Gemmata</taxon>
    </lineage>
</organism>